<dbReference type="SUPFAM" id="SSF55729">
    <property type="entry name" value="Acyl-CoA N-acyltransferases (Nat)"/>
    <property type="match status" value="1"/>
</dbReference>
<protein>
    <submittedName>
        <fullName evidence="4">N-acetyltransferase</fullName>
    </submittedName>
</protein>
<evidence type="ECO:0000313" key="4">
    <source>
        <dbReference type="EMBL" id="GIJ67074.1"/>
    </source>
</evidence>
<dbReference type="Pfam" id="PF13673">
    <property type="entry name" value="Acetyltransf_10"/>
    <property type="match status" value="1"/>
</dbReference>
<evidence type="ECO:0000259" key="3">
    <source>
        <dbReference type="PROSITE" id="PS51186"/>
    </source>
</evidence>
<gene>
    <name evidence="4" type="ORF">Voc01_019910</name>
</gene>
<dbReference type="Gene3D" id="3.40.630.30">
    <property type="match status" value="1"/>
</dbReference>
<keyword evidence="5" id="KW-1185">Reference proteome</keyword>
<name>A0A8J4EA28_9ACTN</name>
<dbReference type="CDD" id="cd04301">
    <property type="entry name" value="NAT_SF"/>
    <property type="match status" value="1"/>
</dbReference>
<keyword evidence="1" id="KW-0808">Transferase</keyword>
<dbReference type="RefSeq" id="WP_203927031.1">
    <property type="nucleotide sequence ID" value="NZ_BOPH01000022.1"/>
</dbReference>
<organism evidence="4 5">
    <name type="scientific">Virgisporangium ochraceum</name>
    <dbReference type="NCBI Taxonomy" id="65505"/>
    <lineage>
        <taxon>Bacteria</taxon>
        <taxon>Bacillati</taxon>
        <taxon>Actinomycetota</taxon>
        <taxon>Actinomycetes</taxon>
        <taxon>Micromonosporales</taxon>
        <taxon>Micromonosporaceae</taxon>
        <taxon>Virgisporangium</taxon>
    </lineage>
</organism>
<dbReference type="AlphaFoldDB" id="A0A8J4EA28"/>
<comment type="caution">
    <text evidence="4">The sequence shown here is derived from an EMBL/GenBank/DDBJ whole genome shotgun (WGS) entry which is preliminary data.</text>
</comment>
<dbReference type="EMBL" id="BOPH01000022">
    <property type="protein sequence ID" value="GIJ67074.1"/>
    <property type="molecule type" value="Genomic_DNA"/>
</dbReference>
<feature type="domain" description="N-acetyltransferase" evidence="3">
    <location>
        <begin position="4"/>
        <end position="140"/>
    </location>
</feature>
<dbReference type="PANTHER" id="PTHR43877">
    <property type="entry name" value="AMINOALKYLPHOSPHONATE N-ACETYLTRANSFERASE-RELATED-RELATED"/>
    <property type="match status" value="1"/>
</dbReference>
<dbReference type="GO" id="GO:0016747">
    <property type="term" value="F:acyltransferase activity, transferring groups other than amino-acyl groups"/>
    <property type="evidence" value="ECO:0007669"/>
    <property type="project" value="InterPro"/>
</dbReference>
<dbReference type="InterPro" id="IPR000182">
    <property type="entry name" value="GNAT_dom"/>
</dbReference>
<accession>A0A8J4EA28</accession>
<dbReference type="InterPro" id="IPR016181">
    <property type="entry name" value="Acyl_CoA_acyltransferase"/>
</dbReference>
<evidence type="ECO:0000256" key="1">
    <source>
        <dbReference type="ARBA" id="ARBA00022679"/>
    </source>
</evidence>
<evidence type="ECO:0000313" key="5">
    <source>
        <dbReference type="Proteomes" id="UP000635606"/>
    </source>
</evidence>
<dbReference type="PROSITE" id="PS51186">
    <property type="entry name" value="GNAT"/>
    <property type="match status" value="1"/>
</dbReference>
<dbReference type="InterPro" id="IPR050832">
    <property type="entry name" value="Bact_Acetyltransf"/>
</dbReference>
<sequence length="141" mass="15242">MDDLTVEPATDIALDDLTDLYASVGWTAYTGAPDVLRAAVAGSSFVVVARRGGRLVGLARALSDDATICYLQDVLVRPDEQRTGVGRALLTAVLDRYAAVRQKVLLTDDEPGQRAFYESLGYAEIRDFGPGTLRAFVRFDG</sequence>
<keyword evidence="2" id="KW-0012">Acyltransferase</keyword>
<dbReference type="Proteomes" id="UP000635606">
    <property type="component" value="Unassembled WGS sequence"/>
</dbReference>
<proteinExistence type="predicted"/>
<evidence type="ECO:0000256" key="2">
    <source>
        <dbReference type="ARBA" id="ARBA00023315"/>
    </source>
</evidence>
<reference evidence="4" key="1">
    <citation type="submission" date="2021-01" db="EMBL/GenBank/DDBJ databases">
        <title>Whole genome shotgun sequence of Virgisporangium ochraceum NBRC 16418.</title>
        <authorList>
            <person name="Komaki H."/>
            <person name="Tamura T."/>
        </authorList>
    </citation>
    <scope>NUCLEOTIDE SEQUENCE</scope>
    <source>
        <strain evidence="4">NBRC 16418</strain>
    </source>
</reference>